<evidence type="ECO:0000256" key="5">
    <source>
        <dbReference type="ARBA" id="ARBA00023242"/>
    </source>
</evidence>
<comment type="subunit">
    <text evidence="6">Heterotetramer.</text>
</comment>
<evidence type="ECO:0000256" key="7">
    <source>
        <dbReference type="SAM" id="MobiDB-lite"/>
    </source>
</evidence>
<dbReference type="GO" id="GO:0005634">
    <property type="term" value="C:nucleus"/>
    <property type="evidence" value="ECO:0007669"/>
    <property type="project" value="UniProtKB-SubCell"/>
</dbReference>
<dbReference type="GeneID" id="59236261"/>
<dbReference type="PANTHER" id="PTHR12945">
    <property type="entry name" value="TRANSLATION INITIATION FACTOR EIF3-RELATED"/>
    <property type="match status" value="1"/>
</dbReference>
<dbReference type="KEGG" id="zmk:HG535_0D02450"/>
<proteinExistence type="inferred from homology"/>
<dbReference type="OrthoDB" id="10254665at2759"/>
<evidence type="ECO:0000256" key="1">
    <source>
        <dbReference type="ARBA" id="ARBA00004123"/>
    </source>
</evidence>
<feature type="compositionally biased region" description="Low complexity" evidence="7">
    <location>
        <begin position="446"/>
        <end position="465"/>
    </location>
</feature>
<gene>
    <name evidence="8" type="ORF">HG535_0D02450</name>
</gene>
<organism evidence="8 9">
    <name type="scientific">Zygotorulaspora mrakii</name>
    <name type="common">Zygosaccharomyces mrakii</name>
    <dbReference type="NCBI Taxonomy" id="42260"/>
    <lineage>
        <taxon>Eukaryota</taxon>
        <taxon>Fungi</taxon>
        <taxon>Dikarya</taxon>
        <taxon>Ascomycota</taxon>
        <taxon>Saccharomycotina</taxon>
        <taxon>Saccharomycetes</taxon>
        <taxon>Saccharomycetales</taxon>
        <taxon>Saccharomycetaceae</taxon>
        <taxon>Zygotorulaspora</taxon>
    </lineage>
</organism>
<keyword evidence="9" id="KW-1185">Reference proteome</keyword>
<dbReference type="GO" id="GO:0030488">
    <property type="term" value="P:tRNA methylation"/>
    <property type="evidence" value="ECO:0007669"/>
    <property type="project" value="InterPro"/>
</dbReference>
<reference evidence="8 9" key="1">
    <citation type="submission" date="2020-07" db="EMBL/GenBank/DDBJ databases">
        <title>The yeast mating-type switching endonuclease HO is a domesticated member of an unorthodox homing genetic element family.</title>
        <authorList>
            <person name="Coughlan A.Y."/>
            <person name="Lombardi L."/>
            <person name="Braun-Galleani S."/>
            <person name="Martos A.R."/>
            <person name="Galeote V."/>
            <person name="Bigey F."/>
            <person name="Dequin S."/>
            <person name="Byrne K.P."/>
            <person name="Wolfe K.H."/>
        </authorList>
    </citation>
    <scope>NUCLEOTIDE SEQUENCE [LARGE SCALE GENOMIC DNA]</scope>
    <source>
        <strain evidence="8 9">NRRL Y-6702</strain>
    </source>
</reference>
<evidence type="ECO:0000256" key="2">
    <source>
        <dbReference type="ARBA" id="ARBA00008320"/>
    </source>
</evidence>
<keyword evidence="4 6" id="KW-0819">tRNA processing</keyword>
<name>A0A7H9B217_ZYGMR</name>
<keyword evidence="5 6" id="KW-0539">Nucleus</keyword>
<comment type="subcellular location">
    <subcellularLocation>
        <location evidence="1 6">Nucleus</location>
    </subcellularLocation>
</comment>
<evidence type="ECO:0000256" key="3">
    <source>
        <dbReference type="ARBA" id="ARBA00021704"/>
    </source>
</evidence>
<accession>A0A7H9B217</accession>
<comment type="similarity">
    <text evidence="2 6">Belongs to the TRM6/GCD10 family.</text>
</comment>
<dbReference type="InterPro" id="IPR017423">
    <property type="entry name" value="TRM6"/>
</dbReference>
<dbReference type="GO" id="GO:0031515">
    <property type="term" value="C:tRNA (m1A) methyltransferase complex"/>
    <property type="evidence" value="ECO:0007669"/>
    <property type="project" value="UniProtKB-UniRule"/>
</dbReference>
<feature type="region of interest" description="Disordered" evidence="7">
    <location>
        <begin position="441"/>
        <end position="493"/>
    </location>
</feature>
<evidence type="ECO:0000256" key="6">
    <source>
        <dbReference type="PIRNR" id="PIRNR038170"/>
    </source>
</evidence>
<sequence>MNPNKRLGFNQHVILRLPSNNFKIVELKPDGSISLGKFGAFYTNDIVGYPLGTTFEIYYDGSYEPDEKNKNRTPIGKVRVMNTGIDQSDLESTPTPLPMELTNKMSSATNKELINIGNEIQGMTMEEIESLKKQSATHAEIISKMIESHGSFHKKTVYSQEKYLNRKKQKFSKFFTAEYLSSSAMLQFLLEKGDVQRVMDLSQESIGMLLNLGNIRSNGQYLCVDETGGLLVYAMLERMFGGQTSSALEDVGSIVVIHENEHPNLDLLKFSNYSDQFIKNHVKAISLLDFFEPPIMEEVKQAFKPLSKEEISSLKSGKKNAYYRRLKWYNTQLQTIELSKHVEYDGLIIASTLHLPTLVRKLGRKVHGSRPIVCYSQFKETLLELTHVLYKDLNYLAPSIYETRCRPFQSIRGKLHPLMTMRGGGGYLMWCHRVIPAPDPPTNLETTNGNGTDININSNGTNGNDTENDANGMEKNSHGDATAPEMNKKQKTR</sequence>
<dbReference type="PANTHER" id="PTHR12945:SF0">
    <property type="entry name" value="TRNA (ADENINE(58)-N(1))-METHYLTRANSFERASE NON-CATALYTIC SUBUNIT TRM6"/>
    <property type="match status" value="1"/>
</dbReference>
<dbReference type="RefSeq" id="XP_037144265.1">
    <property type="nucleotide sequence ID" value="XM_037288370.1"/>
</dbReference>
<dbReference type="Pfam" id="PF04189">
    <property type="entry name" value="Gcd10p"/>
    <property type="match status" value="1"/>
</dbReference>
<evidence type="ECO:0000313" key="8">
    <source>
        <dbReference type="EMBL" id="QLG72537.1"/>
    </source>
</evidence>
<evidence type="ECO:0000256" key="4">
    <source>
        <dbReference type="ARBA" id="ARBA00022694"/>
    </source>
</evidence>
<dbReference type="AlphaFoldDB" id="A0A7H9B217"/>
<evidence type="ECO:0000313" key="9">
    <source>
        <dbReference type="Proteomes" id="UP000509704"/>
    </source>
</evidence>
<dbReference type="PIRSF" id="PIRSF038170">
    <property type="entry name" value="tRNA_m1A_mtfrase"/>
    <property type="match status" value="1"/>
</dbReference>
<protein>
    <recommendedName>
        <fullName evidence="3 6">tRNA (adenine(58)-N(1))-methyltransferase non-catalytic subunit TRM6</fullName>
    </recommendedName>
</protein>
<dbReference type="EMBL" id="CP058607">
    <property type="protein sequence ID" value="QLG72537.1"/>
    <property type="molecule type" value="Genomic_DNA"/>
</dbReference>
<comment type="function">
    <text evidence="6">Substrate-binding subunit of tRNA (adenine-N1-)-methyltransferase, which catalyzes the formation of N1-methyladenine at position 58 (m1A58) in initiator methionyl-tRNA.</text>
</comment>
<dbReference type="Proteomes" id="UP000509704">
    <property type="component" value="Chromosome 4"/>
</dbReference>